<feature type="compositionally biased region" description="Pro residues" evidence="1">
    <location>
        <begin position="41"/>
        <end position="53"/>
    </location>
</feature>
<sequence>AIREQAEGYTVFSIPVGVVYRPNTPHVPTSHPHPSYGHTHPLPPTPPPTPAPHSTPSLAAQAAIRAAGQASPSSAPPPPPPSSAPAPPTAASPPPPVTRSRGSSLRQSMLDPSMFTLTANGAKSPSPAKGSPAQTPGATGGSHMVINDTRWHFKDEGLFPKPRDFVGGTRKYRAGRGSSVPLDLSAL</sequence>
<evidence type="ECO:0000313" key="3">
    <source>
        <dbReference type="Proteomes" id="UP000277212"/>
    </source>
</evidence>
<dbReference type="EMBL" id="NKUJ01000182">
    <property type="protein sequence ID" value="RMJ11026.1"/>
    <property type="molecule type" value="Genomic_DNA"/>
</dbReference>
<dbReference type="OrthoDB" id="2430277at2759"/>
<feature type="compositionally biased region" description="Low complexity" evidence="1">
    <location>
        <begin position="54"/>
        <end position="73"/>
    </location>
</feature>
<name>A0A3M2S0E6_9HYPO</name>
<accession>A0A3M2S0E6</accession>
<dbReference type="AlphaFoldDB" id="A0A3M2S0E6"/>
<feature type="compositionally biased region" description="Low complexity" evidence="1">
    <location>
        <begin position="25"/>
        <end position="40"/>
    </location>
</feature>
<reference evidence="2 3" key="1">
    <citation type="submission" date="2017-06" db="EMBL/GenBank/DDBJ databases">
        <title>Comparative genomic analysis of Ambrosia Fusariam Clade fungi.</title>
        <authorList>
            <person name="Stajich J.E."/>
            <person name="Carrillo J."/>
            <person name="Kijimoto T."/>
            <person name="Eskalen A."/>
            <person name="O'Donnell K."/>
            <person name="Kasson M."/>
        </authorList>
    </citation>
    <scope>NUCLEOTIDE SEQUENCE [LARGE SCALE GENOMIC DNA]</scope>
    <source>
        <strain evidence="2">UCR3666</strain>
    </source>
</reference>
<keyword evidence="3" id="KW-1185">Reference proteome</keyword>
<evidence type="ECO:0000313" key="2">
    <source>
        <dbReference type="EMBL" id="RMJ11026.1"/>
    </source>
</evidence>
<evidence type="ECO:0000256" key="1">
    <source>
        <dbReference type="SAM" id="MobiDB-lite"/>
    </source>
</evidence>
<dbReference type="Proteomes" id="UP000277212">
    <property type="component" value="Unassembled WGS sequence"/>
</dbReference>
<gene>
    <name evidence="2" type="ORF">CDV36_009358</name>
</gene>
<comment type="caution">
    <text evidence="2">The sequence shown here is derived from an EMBL/GenBank/DDBJ whole genome shotgun (WGS) entry which is preliminary data.</text>
</comment>
<feature type="non-terminal residue" evidence="2">
    <location>
        <position position="1"/>
    </location>
</feature>
<feature type="region of interest" description="Disordered" evidence="1">
    <location>
        <begin position="25"/>
        <end position="144"/>
    </location>
</feature>
<proteinExistence type="predicted"/>
<organism evidence="2 3">
    <name type="scientific">Fusarium kuroshium</name>
    <dbReference type="NCBI Taxonomy" id="2010991"/>
    <lineage>
        <taxon>Eukaryota</taxon>
        <taxon>Fungi</taxon>
        <taxon>Dikarya</taxon>
        <taxon>Ascomycota</taxon>
        <taxon>Pezizomycotina</taxon>
        <taxon>Sordariomycetes</taxon>
        <taxon>Hypocreomycetidae</taxon>
        <taxon>Hypocreales</taxon>
        <taxon>Nectriaceae</taxon>
        <taxon>Fusarium</taxon>
        <taxon>Fusarium solani species complex</taxon>
    </lineage>
</organism>
<protein>
    <submittedName>
        <fullName evidence="2">Uncharacterized protein</fullName>
    </submittedName>
</protein>
<dbReference type="STRING" id="2010991.A0A3M2S0E6"/>
<feature type="compositionally biased region" description="Pro residues" evidence="1">
    <location>
        <begin position="74"/>
        <end position="97"/>
    </location>
</feature>